<accession>A0ABS2MSB9</accession>
<dbReference type="EMBL" id="JAFBDT010000016">
    <property type="protein sequence ID" value="MBM7562318.1"/>
    <property type="molecule type" value="Genomic_DNA"/>
</dbReference>
<protein>
    <recommendedName>
        <fullName evidence="3">Transposase</fullName>
    </recommendedName>
</protein>
<reference evidence="1 2" key="1">
    <citation type="submission" date="2021-01" db="EMBL/GenBank/DDBJ databases">
        <title>Genomic Encyclopedia of Type Strains, Phase IV (KMG-IV): sequencing the most valuable type-strain genomes for metagenomic binning, comparative biology and taxonomic classification.</title>
        <authorList>
            <person name="Goeker M."/>
        </authorList>
    </citation>
    <scope>NUCLEOTIDE SEQUENCE [LARGE SCALE GENOMIC DNA]</scope>
    <source>
        <strain evidence="1 2">DSM 24436</strain>
    </source>
</reference>
<evidence type="ECO:0008006" key="3">
    <source>
        <dbReference type="Google" id="ProtNLM"/>
    </source>
</evidence>
<keyword evidence="2" id="KW-1185">Reference proteome</keyword>
<sequence length="116" mass="13495">MYLRIANNKKTGRTYLSIVESYYDKLAKKSRSKTIQSLGFIDVLEKEFPDPIAHFTKVVEEMKIQVAQENSKIQVLFNPKSQLSIGTNNRKNFGYAAFSSIYHTLEIDKFLINRQR</sequence>
<dbReference type="Proteomes" id="UP000767854">
    <property type="component" value="Unassembled WGS sequence"/>
</dbReference>
<evidence type="ECO:0000313" key="2">
    <source>
        <dbReference type="Proteomes" id="UP000767854"/>
    </source>
</evidence>
<organism evidence="1 2">
    <name type="scientific">Fusibacter tunisiensis</name>
    <dbReference type="NCBI Taxonomy" id="1008308"/>
    <lineage>
        <taxon>Bacteria</taxon>
        <taxon>Bacillati</taxon>
        <taxon>Bacillota</taxon>
        <taxon>Clostridia</taxon>
        <taxon>Eubacteriales</taxon>
        <taxon>Eubacteriales Family XII. Incertae Sedis</taxon>
        <taxon>Fusibacter</taxon>
    </lineage>
</organism>
<feature type="non-terminal residue" evidence="1">
    <location>
        <position position="116"/>
    </location>
</feature>
<name>A0ABS2MSB9_9FIRM</name>
<proteinExistence type="predicted"/>
<comment type="caution">
    <text evidence="1">The sequence shown here is derived from an EMBL/GenBank/DDBJ whole genome shotgun (WGS) entry which is preliminary data.</text>
</comment>
<evidence type="ECO:0000313" key="1">
    <source>
        <dbReference type="EMBL" id="MBM7562318.1"/>
    </source>
</evidence>
<gene>
    <name evidence="1" type="ORF">JOC49_001862</name>
</gene>